<dbReference type="EC" id="2.4.2.4" evidence="4"/>
<proteinExistence type="inferred from homology"/>
<dbReference type="Proteomes" id="UP000552700">
    <property type="component" value="Unassembled WGS sequence"/>
</dbReference>
<dbReference type="Pfam" id="PF07831">
    <property type="entry name" value="PYNP_C"/>
    <property type="match status" value="1"/>
</dbReference>
<dbReference type="SUPFAM" id="SSF54680">
    <property type="entry name" value="Pyrimidine nucleoside phosphorylase C-terminal domain"/>
    <property type="match status" value="1"/>
</dbReference>
<dbReference type="InterPro" id="IPR017459">
    <property type="entry name" value="Glycosyl_Trfase_fam3_N_dom"/>
</dbReference>
<dbReference type="NCBIfam" id="NF003338">
    <property type="entry name" value="PRK04350.1"/>
    <property type="match status" value="1"/>
</dbReference>
<comment type="caution">
    <text evidence="6">The sequence shown here is derived from an EMBL/GenBank/DDBJ whole genome shotgun (WGS) entry which is preliminary data.</text>
</comment>
<dbReference type="PANTHER" id="PTHR10515:SF0">
    <property type="entry name" value="THYMIDINE PHOSPHORYLASE"/>
    <property type="match status" value="1"/>
</dbReference>
<keyword evidence="7" id="KW-1185">Reference proteome</keyword>
<dbReference type="InterPro" id="IPR013466">
    <property type="entry name" value="Thymidine/AMP_Pase"/>
</dbReference>
<dbReference type="NCBIfam" id="TIGR02645">
    <property type="entry name" value="ARCH_P_rylase"/>
    <property type="match status" value="1"/>
</dbReference>
<protein>
    <recommendedName>
        <fullName evidence="4">Putative thymidine phosphorylase</fullName>
        <ecNumber evidence="4">2.4.2.4</ecNumber>
    </recommendedName>
    <alternativeName>
        <fullName evidence="4">TdRPase</fullName>
    </alternativeName>
</protein>
<keyword evidence="2 4" id="KW-0808">Transferase</keyword>
<dbReference type="EMBL" id="JACIJP010000007">
    <property type="protein sequence ID" value="MBB6125489.1"/>
    <property type="molecule type" value="Genomic_DNA"/>
</dbReference>
<dbReference type="SMART" id="SM00941">
    <property type="entry name" value="PYNP_C"/>
    <property type="match status" value="1"/>
</dbReference>
<dbReference type="Pfam" id="PF02885">
    <property type="entry name" value="Glycos_trans_3N"/>
    <property type="match status" value="1"/>
</dbReference>
<feature type="domain" description="Pyrimidine nucleoside phosphorylase C-terminal" evidence="5">
    <location>
        <begin position="435"/>
        <end position="502"/>
    </location>
</feature>
<evidence type="ECO:0000313" key="7">
    <source>
        <dbReference type="Proteomes" id="UP000552700"/>
    </source>
</evidence>
<dbReference type="GO" id="GO:0006213">
    <property type="term" value="P:pyrimidine nucleoside metabolic process"/>
    <property type="evidence" value="ECO:0007669"/>
    <property type="project" value="InterPro"/>
</dbReference>
<dbReference type="InterPro" id="IPR036320">
    <property type="entry name" value="Glycosyl_Trfase_fam3_N_dom_sf"/>
</dbReference>
<dbReference type="InterPro" id="IPR028579">
    <property type="entry name" value="Thym_Pase_Put"/>
</dbReference>
<dbReference type="RefSeq" id="WP_184081773.1">
    <property type="nucleotide sequence ID" value="NZ_JACIJP010000007.1"/>
</dbReference>
<accession>A0A841J2S2</accession>
<dbReference type="Gene3D" id="3.40.1030.10">
    <property type="entry name" value="Nucleoside phosphorylase/phosphoribosyltransferase catalytic domain"/>
    <property type="match status" value="1"/>
</dbReference>
<evidence type="ECO:0000313" key="6">
    <source>
        <dbReference type="EMBL" id="MBB6125489.1"/>
    </source>
</evidence>
<dbReference type="GO" id="GO:0005829">
    <property type="term" value="C:cytosol"/>
    <property type="evidence" value="ECO:0007669"/>
    <property type="project" value="TreeGrafter"/>
</dbReference>
<dbReference type="PANTHER" id="PTHR10515">
    <property type="entry name" value="THYMIDINE PHOSPHORYLASE"/>
    <property type="match status" value="1"/>
</dbReference>
<sequence>MKTAQHSSGLPRLRARRLGLQSQYEAIVLMHRDCPVCRSEGFEARSRIELSHGKHSVVATLLQVDEGLFAHDEAGLSEAAWRKLGVKDGDLLNIGHPRPLASLSAVRAKLYGRRLNGSQLEAIVSDIVQERYSDVEMATFIAAFASQTFDLTEATALTSAMLSTGDRLDWSQPIIADKHCVGGLPGNRTTPIVVAIAAAAGLIIPKTSSRAITSPAGTADVMETMTRVDLGLDEMRGVVEREGACLAWGGSVRLSPADDIIIRVERLLDVDCEAQLIASVLSKKLAAGATHVLLDIPVGPTAKVRSEEAGRSLARNLEAVGLQLGLTVRTTLTDGSQPIGRGIGPALEARDVLSVLRLESDAPTDLREKALDLAGQLLAMVSGNSLATERQRAMELLDSGKAGAKFVAICEAQGGFHEPPTALFTEPVIADDRGLVSHIDNRRIARAAKLAGAPVAMAAGLKMCVRLGEQVRKGDPLFILHSETQGEAAYALDYIRANRDMITVSAT</sequence>
<dbReference type="AlphaFoldDB" id="A0A841J2S2"/>
<dbReference type="InterPro" id="IPR035902">
    <property type="entry name" value="Nuc_phospho_transferase"/>
</dbReference>
<reference evidence="6 7" key="1">
    <citation type="submission" date="2020-08" db="EMBL/GenBank/DDBJ databases">
        <title>Genomic Encyclopedia of Type Strains, Phase IV (KMG-IV): sequencing the most valuable type-strain genomes for metagenomic binning, comparative biology and taxonomic classification.</title>
        <authorList>
            <person name="Goeker M."/>
        </authorList>
    </citation>
    <scope>NUCLEOTIDE SEQUENCE [LARGE SCALE GENOMIC DNA]</scope>
    <source>
        <strain evidence="6 7">DSM 102255</strain>
    </source>
</reference>
<dbReference type="InterPro" id="IPR000053">
    <property type="entry name" value="Thymidine/pyrmidine_PPase"/>
</dbReference>
<dbReference type="PROSITE" id="PS00647">
    <property type="entry name" value="THYMID_PHOSPHORYLASE"/>
    <property type="match status" value="1"/>
</dbReference>
<dbReference type="GO" id="GO:0009032">
    <property type="term" value="F:thymidine phosphorylase activity"/>
    <property type="evidence" value="ECO:0007669"/>
    <property type="project" value="UniProtKB-UniRule"/>
</dbReference>
<evidence type="ECO:0000259" key="5">
    <source>
        <dbReference type="SMART" id="SM00941"/>
    </source>
</evidence>
<dbReference type="Gene3D" id="1.20.970.50">
    <property type="match status" value="1"/>
</dbReference>
<evidence type="ECO:0000256" key="2">
    <source>
        <dbReference type="ARBA" id="ARBA00022679"/>
    </source>
</evidence>
<evidence type="ECO:0000256" key="4">
    <source>
        <dbReference type="HAMAP-Rule" id="MF_00703"/>
    </source>
</evidence>
<keyword evidence="1 4" id="KW-0328">Glycosyltransferase</keyword>
<dbReference type="Gene3D" id="2.40.40.20">
    <property type="match status" value="1"/>
</dbReference>
<dbReference type="GO" id="GO:0004645">
    <property type="term" value="F:1,4-alpha-oligoglucan phosphorylase activity"/>
    <property type="evidence" value="ECO:0007669"/>
    <property type="project" value="InterPro"/>
</dbReference>
<dbReference type="GO" id="GO:0006206">
    <property type="term" value="P:pyrimidine nucleobase metabolic process"/>
    <property type="evidence" value="ECO:0007669"/>
    <property type="project" value="InterPro"/>
</dbReference>
<dbReference type="InterPro" id="IPR013102">
    <property type="entry name" value="PYNP_C"/>
</dbReference>
<dbReference type="InterPro" id="IPR017872">
    <property type="entry name" value="Pyrmidine_PPase_CS"/>
</dbReference>
<gene>
    <name evidence="6" type="ORF">FHS92_003251</name>
</gene>
<dbReference type="InterPro" id="IPR000312">
    <property type="entry name" value="Glycosyl_Trfase_fam3"/>
</dbReference>
<dbReference type="HAMAP" id="MF_00703">
    <property type="entry name" value="Thymid_phosp_2"/>
    <property type="match status" value="1"/>
</dbReference>
<evidence type="ECO:0000256" key="1">
    <source>
        <dbReference type="ARBA" id="ARBA00022676"/>
    </source>
</evidence>
<dbReference type="Pfam" id="PF00591">
    <property type="entry name" value="Glycos_transf_3"/>
    <property type="match status" value="1"/>
</dbReference>
<organism evidence="6 7">
    <name type="scientific">Sphingobium subterraneum</name>
    <dbReference type="NCBI Taxonomy" id="627688"/>
    <lineage>
        <taxon>Bacteria</taxon>
        <taxon>Pseudomonadati</taxon>
        <taxon>Pseudomonadota</taxon>
        <taxon>Alphaproteobacteria</taxon>
        <taxon>Sphingomonadales</taxon>
        <taxon>Sphingomonadaceae</taxon>
        <taxon>Sphingobium</taxon>
    </lineage>
</organism>
<dbReference type="SUPFAM" id="SSF47648">
    <property type="entry name" value="Nucleoside phosphorylase/phosphoribosyltransferase N-terminal domain"/>
    <property type="match status" value="1"/>
</dbReference>
<comment type="similarity">
    <text evidence="4">Belongs to the thymidine/pyrimidine-nucleoside phosphorylase family. Type 2 subfamily.</text>
</comment>
<dbReference type="SUPFAM" id="SSF52418">
    <property type="entry name" value="Nucleoside phosphorylase/phosphoribosyltransferase catalytic domain"/>
    <property type="match status" value="1"/>
</dbReference>
<dbReference type="Gene3D" id="3.90.1170.30">
    <property type="entry name" value="Pyrimidine nucleoside phosphorylase-like, C-terminal domain"/>
    <property type="match status" value="1"/>
</dbReference>
<comment type="catalytic activity">
    <reaction evidence="3 4">
        <text>thymidine + phosphate = 2-deoxy-alpha-D-ribose 1-phosphate + thymine</text>
        <dbReference type="Rhea" id="RHEA:16037"/>
        <dbReference type="ChEBI" id="CHEBI:17748"/>
        <dbReference type="ChEBI" id="CHEBI:17821"/>
        <dbReference type="ChEBI" id="CHEBI:43474"/>
        <dbReference type="ChEBI" id="CHEBI:57259"/>
        <dbReference type="EC" id="2.4.2.4"/>
    </reaction>
</comment>
<dbReference type="InterPro" id="IPR036566">
    <property type="entry name" value="PYNP-like_C_sf"/>
</dbReference>
<evidence type="ECO:0000256" key="3">
    <source>
        <dbReference type="ARBA" id="ARBA00048550"/>
    </source>
</evidence>
<name>A0A841J2S2_9SPHN</name>